<reference evidence="4" key="1">
    <citation type="submission" date="2019-06" db="EMBL/GenBank/DDBJ databases">
        <title>Draft genome sequence of the griseofulvin-producing fungus Xylaria cubensis strain G536.</title>
        <authorList>
            <person name="Mead M.E."/>
            <person name="Raja H.A."/>
            <person name="Steenwyk J.L."/>
            <person name="Knowles S.L."/>
            <person name="Oberlies N.H."/>
            <person name="Rokas A."/>
        </authorList>
    </citation>
    <scope>NUCLEOTIDE SEQUENCE [LARGE SCALE GENOMIC DNA]</scope>
    <source>
        <strain evidence="4">G536</strain>
    </source>
</reference>
<feature type="transmembrane region" description="Helical" evidence="2">
    <location>
        <begin position="696"/>
        <end position="725"/>
    </location>
</feature>
<evidence type="ECO:0000313" key="3">
    <source>
        <dbReference type="EMBL" id="TRX91062.1"/>
    </source>
</evidence>
<feature type="transmembrane region" description="Helical" evidence="2">
    <location>
        <begin position="120"/>
        <end position="138"/>
    </location>
</feature>
<proteinExistence type="predicted"/>
<feature type="transmembrane region" description="Helical" evidence="2">
    <location>
        <begin position="758"/>
        <end position="782"/>
    </location>
</feature>
<feature type="compositionally biased region" description="Polar residues" evidence="1">
    <location>
        <begin position="1"/>
        <end position="11"/>
    </location>
</feature>
<feature type="region of interest" description="Disordered" evidence="1">
    <location>
        <begin position="1"/>
        <end position="33"/>
    </location>
</feature>
<organism evidence="3 4">
    <name type="scientific">Xylaria flabelliformis</name>
    <dbReference type="NCBI Taxonomy" id="2512241"/>
    <lineage>
        <taxon>Eukaryota</taxon>
        <taxon>Fungi</taxon>
        <taxon>Dikarya</taxon>
        <taxon>Ascomycota</taxon>
        <taxon>Pezizomycotina</taxon>
        <taxon>Sordariomycetes</taxon>
        <taxon>Xylariomycetidae</taxon>
        <taxon>Xylariales</taxon>
        <taxon>Xylariaceae</taxon>
        <taxon>Xylaria</taxon>
    </lineage>
</organism>
<evidence type="ECO:0000313" key="4">
    <source>
        <dbReference type="Proteomes" id="UP000319160"/>
    </source>
</evidence>
<protein>
    <submittedName>
        <fullName evidence="3">Uncharacterized protein</fullName>
    </submittedName>
</protein>
<dbReference type="Pfam" id="PF11915">
    <property type="entry name" value="DUF3433"/>
    <property type="match status" value="2"/>
</dbReference>
<accession>A0A553HSY2</accession>
<dbReference type="Proteomes" id="UP000319160">
    <property type="component" value="Unassembled WGS sequence"/>
</dbReference>
<gene>
    <name evidence="3" type="ORF">FHL15_008044</name>
</gene>
<dbReference type="OrthoDB" id="5332281at2759"/>
<dbReference type="EMBL" id="VFLP01000049">
    <property type="protein sequence ID" value="TRX91062.1"/>
    <property type="molecule type" value="Genomic_DNA"/>
</dbReference>
<dbReference type="InterPro" id="IPR021840">
    <property type="entry name" value="DUF3433"/>
</dbReference>
<dbReference type="PANTHER" id="PTHR37544">
    <property type="entry name" value="SPRAY-RELATED"/>
    <property type="match status" value="1"/>
</dbReference>
<feature type="transmembrane region" description="Helical" evidence="2">
    <location>
        <begin position="78"/>
        <end position="100"/>
    </location>
</feature>
<evidence type="ECO:0000256" key="2">
    <source>
        <dbReference type="SAM" id="Phobius"/>
    </source>
</evidence>
<feature type="transmembrane region" description="Helical" evidence="2">
    <location>
        <begin position="183"/>
        <end position="207"/>
    </location>
</feature>
<feature type="transmembrane region" description="Helical" evidence="2">
    <location>
        <begin position="649"/>
        <end position="669"/>
    </location>
</feature>
<keyword evidence="2" id="KW-0812">Transmembrane</keyword>
<sequence>MSSTPYSGSQEPNEKLSLDISDQPTNPSHHHDVKMDLKPEWNVIEDETSTEYRSETTSLNAGHNDVPKMWNSIWLQTSVLASFIVLFIALFLVTIILYHFSEANYGLSTQSAARELGWRYGPTAFLTIILSLWVQVDYSNKILTPWREMRQGQTTADRSVLLEYISPFMMVVLWRSIRQRYWVVTASITGILLIQLATVFSTGLFVLQPTVLNQDGIPVTIMSAFDGSDFRLTNSSSTIGNSPTVLYYGTQVGGLTPEPGVDVSHGLVVPDFEPADIAAGSGANYSSRVQGVEASLDCEYLPAITNATKTSLPWRSILSSFFVLNITTPSCNISDIIVGQGPDHNFLPDPSNTTVEHRIVMTMVDLRFPKNNITKSAPEYFYINNLTVAICKSSYTMGDYDVTYMNGIDGQSKTWTTNKASNSTLEIPGFSPVQLGAAVQSTLDQTYLGTGGQDWVLSEQVPSFYQILSAMKGNVSIGYFMDPQRLIETGTAAFNGIATQLIHKHMMKASNTISNGTLLYQEDRLWVRGLSVGFMSASFLLLAGISAILLFFRPWNVVPSDPGSIGATALILAESSALRQLLSGMGAARLREIGDKLSPYSFRSVISPGPQKLFTVVPTEHGQPIVRQEAPDASSSRSEHWWAPSAVKWWYQLIAILLPLIIIVVLEVIQRLSDQNNGFVDVGSDGYAVYHGFSTYIPAVVAFIVASMFASMQLAVCILAPWMALHKGSAPASRSLFLNLTNRLAPHRMFLAAKNGNFGEVFIMTAAFLAAFLPILVSGLYITVPATASQLVTFTQSDVFDFKQNNLFYDDDLAGTVAGLIAFNDLPYPKWTYGDLAFNALEATNVPEGQMIEVPFVTKLQATRPSLDCTVVPRSSMIPVWDSKQTERKTIPDDKVALNLTSIVPWMCEQHKGNITNLSWFQGFSLPKDGRSVYFGDASVLTWNNGLTGNRAITTDINRPGATSYSPETVANWVGGYGCPSFAVTLGRGSAVGKVSGNSTAYDFDIDVTSILCRQRIEVVDTDVTLTLPSLGVISPDNPPVPDESTAKHLINELRNYTGPIFEFPLNNLLLTISYGTGNVTVPNVDGTAIDDSQLDAFVKFLGTANASSPIDSLVGQGNAQNLIDATNRLYKTYMPQAIDRNMRNNDLEAKVATPDSVAGNIEPVQFTTQPNFPGRLRLAQEAAPKLALQVILGFMALCAIISRVLLRGIDKVVPHNPCSIAGRAALFADGEVSTRKLVPYGAEWRTESELSRTGIYEGWLFSLGWWESWGVYKYGVDIGWIDRGKAES</sequence>
<keyword evidence="2" id="KW-1133">Transmembrane helix</keyword>
<evidence type="ECO:0000256" key="1">
    <source>
        <dbReference type="SAM" id="MobiDB-lite"/>
    </source>
</evidence>
<dbReference type="STRING" id="2512241.A0A553HSY2"/>
<feature type="transmembrane region" description="Helical" evidence="2">
    <location>
        <begin position="530"/>
        <end position="552"/>
    </location>
</feature>
<name>A0A553HSY2_9PEZI</name>
<keyword evidence="2" id="KW-0472">Membrane</keyword>
<comment type="caution">
    <text evidence="3">The sequence shown here is derived from an EMBL/GenBank/DDBJ whole genome shotgun (WGS) entry which is preliminary data.</text>
</comment>
<keyword evidence="4" id="KW-1185">Reference proteome</keyword>
<dbReference type="PANTHER" id="PTHR37544:SF1">
    <property type="entry name" value="PHOSPHORIBOSYLAMINOIMIDAZOLE-SUCCINOCARBOXAMIDE SYNTHASE"/>
    <property type="match status" value="1"/>
</dbReference>